<gene>
    <name evidence="1" type="ORF">DSO57_1019429</name>
</gene>
<accession>A0ACC2S630</accession>
<evidence type="ECO:0000313" key="2">
    <source>
        <dbReference type="Proteomes" id="UP001165960"/>
    </source>
</evidence>
<comment type="caution">
    <text evidence="1">The sequence shown here is derived from an EMBL/GenBank/DDBJ whole genome shotgun (WGS) entry which is preliminary data.</text>
</comment>
<keyword evidence="2" id="KW-1185">Reference proteome</keyword>
<proteinExistence type="predicted"/>
<dbReference type="EMBL" id="QTSX02005767">
    <property type="protein sequence ID" value="KAJ9057780.1"/>
    <property type="molecule type" value="Genomic_DNA"/>
</dbReference>
<dbReference type="Proteomes" id="UP001165960">
    <property type="component" value="Unassembled WGS sequence"/>
</dbReference>
<evidence type="ECO:0000313" key="1">
    <source>
        <dbReference type="EMBL" id="KAJ9057780.1"/>
    </source>
</evidence>
<sequence length="78" mass="8286">MRFTSAKLLAIVMVSPVLAGNVLHCFGNDFPLDIAEKVCKLFTGVFKQEQGCVLASSTICNAASKFCQVLGSKDAACK</sequence>
<organism evidence="1 2">
    <name type="scientific">Entomophthora muscae</name>
    <dbReference type="NCBI Taxonomy" id="34485"/>
    <lineage>
        <taxon>Eukaryota</taxon>
        <taxon>Fungi</taxon>
        <taxon>Fungi incertae sedis</taxon>
        <taxon>Zoopagomycota</taxon>
        <taxon>Entomophthoromycotina</taxon>
        <taxon>Entomophthoromycetes</taxon>
        <taxon>Entomophthorales</taxon>
        <taxon>Entomophthoraceae</taxon>
        <taxon>Entomophthora</taxon>
    </lineage>
</organism>
<name>A0ACC2S630_9FUNG</name>
<reference evidence="1" key="1">
    <citation type="submission" date="2022-04" db="EMBL/GenBank/DDBJ databases">
        <title>Genome of the entomopathogenic fungus Entomophthora muscae.</title>
        <authorList>
            <person name="Elya C."/>
            <person name="Lovett B.R."/>
            <person name="Lee E."/>
            <person name="Macias A.M."/>
            <person name="Hajek A.E."/>
            <person name="De Bivort B.L."/>
            <person name="Kasson M.T."/>
            <person name="De Fine Licht H.H."/>
            <person name="Stajich J.E."/>
        </authorList>
    </citation>
    <scope>NUCLEOTIDE SEQUENCE</scope>
    <source>
        <strain evidence="1">Berkeley</strain>
    </source>
</reference>
<protein>
    <submittedName>
        <fullName evidence="1">Uncharacterized protein</fullName>
    </submittedName>
</protein>